<dbReference type="EMBL" id="UOEM01000110">
    <property type="protein sequence ID" value="VAW18022.1"/>
    <property type="molecule type" value="Genomic_DNA"/>
</dbReference>
<evidence type="ECO:0000313" key="2">
    <source>
        <dbReference type="EMBL" id="VAW18022.1"/>
    </source>
</evidence>
<accession>A0A3B0TUB0</accession>
<sequence>MMKLLLLAAFAFVMGFVAVPQSASAATYTTTSLNMRAGPGVNYARVGVIPARRAVKVWGCARRGRWCEVSYRGYSGWVSSAYLTNRRVVRHRIRRPGFGIYVGPRPYYWRDRRRHRNNFYFYYGR</sequence>
<dbReference type="Gene3D" id="2.30.30.40">
    <property type="entry name" value="SH3 Domains"/>
    <property type="match status" value="1"/>
</dbReference>
<dbReference type="PROSITE" id="PS51781">
    <property type="entry name" value="SH3B"/>
    <property type="match status" value="1"/>
</dbReference>
<name>A0A3B0TUB0_9ZZZZ</name>
<evidence type="ECO:0000259" key="1">
    <source>
        <dbReference type="PROSITE" id="PS51781"/>
    </source>
</evidence>
<feature type="domain" description="SH3b" evidence="1">
    <location>
        <begin position="23"/>
        <end position="87"/>
    </location>
</feature>
<dbReference type="SMART" id="SM00287">
    <property type="entry name" value="SH3b"/>
    <property type="match status" value="1"/>
</dbReference>
<dbReference type="AlphaFoldDB" id="A0A3B0TUB0"/>
<dbReference type="InterPro" id="IPR003646">
    <property type="entry name" value="SH3-like_bac-type"/>
</dbReference>
<proteinExistence type="predicted"/>
<protein>
    <recommendedName>
        <fullName evidence="1">SH3b domain-containing protein</fullName>
    </recommendedName>
</protein>
<gene>
    <name evidence="2" type="ORF">MNBD_ALPHA09-37</name>
</gene>
<organism evidence="2">
    <name type="scientific">hydrothermal vent metagenome</name>
    <dbReference type="NCBI Taxonomy" id="652676"/>
    <lineage>
        <taxon>unclassified sequences</taxon>
        <taxon>metagenomes</taxon>
        <taxon>ecological metagenomes</taxon>
    </lineage>
</organism>
<reference evidence="2" key="1">
    <citation type="submission" date="2018-06" db="EMBL/GenBank/DDBJ databases">
        <authorList>
            <person name="Zhirakovskaya E."/>
        </authorList>
    </citation>
    <scope>NUCLEOTIDE SEQUENCE</scope>
</reference>
<dbReference type="Pfam" id="PF08239">
    <property type="entry name" value="SH3_3"/>
    <property type="match status" value="1"/>
</dbReference>